<evidence type="ECO:0000256" key="1">
    <source>
        <dbReference type="SAM" id="MobiDB-lite"/>
    </source>
</evidence>
<dbReference type="Proteomes" id="UP000695026">
    <property type="component" value="Unplaced"/>
</dbReference>
<name>A0A9F5N7A5_PYTBI</name>
<organism evidence="2 3">
    <name type="scientific">Python bivittatus</name>
    <name type="common">Burmese python</name>
    <name type="synonym">Python molurus bivittatus</name>
    <dbReference type="NCBI Taxonomy" id="176946"/>
    <lineage>
        <taxon>Eukaryota</taxon>
        <taxon>Metazoa</taxon>
        <taxon>Chordata</taxon>
        <taxon>Craniata</taxon>
        <taxon>Vertebrata</taxon>
        <taxon>Euteleostomi</taxon>
        <taxon>Lepidosauria</taxon>
        <taxon>Squamata</taxon>
        <taxon>Bifurcata</taxon>
        <taxon>Unidentata</taxon>
        <taxon>Episquamata</taxon>
        <taxon>Toxicofera</taxon>
        <taxon>Serpentes</taxon>
        <taxon>Henophidia</taxon>
        <taxon>Pythonidae</taxon>
        <taxon>Python</taxon>
    </lineage>
</organism>
<evidence type="ECO:0000313" key="2">
    <source>
        <dbReference type="Proteomes" id="UP000695026"/>
    </source>
</evidence>
<feature type="compositionally biased region" description="Basic and acidic residues" evidence="1">
    <location>
        <begin position="7"/>
        <end position="16"/>
    </location>
</feature>
<evidence type="ECO:0000313" key="3">
    <source>
        <dbReference type="RefSeq" id="XP_025032663.1"/>
    </source>
</evidence>
<sequence>MGSQEQHSGELEKALRAFETSLAESAPHSLPRATPVQGSAKGEDARAGYRARGRRASPVAGAPEDTRACCPARTLKELLEQELSAEPTKPERSRAIFSHRVATLFLRYMQVARRLEACYDQVVHPQKRLVLRPLLDSVLGRILELKQELVELDLSEYHYMDHVLEELKLTPAEIEVPIPKYFLSERAKVLQERQEVLAGLLARMGPGKAITPPHPLMLRDEAVRLIQMAERMRQGRLRAHFMGEIRRDEERERKVREGGPAEPNRDLAATCIQKSSASEQQQRKNCEDGITGLKLLTLLSCQRLPVAKPAHGSLAGLLVDQTSILVPPKRPRQPNRQARRSKSLLFTTRPFPSGCQAF</sequence>
<dbReference type="PANTHER" id="PTHR14690:SF6">
    <property type="entry name" value="IQ AND AAA DOMAIN-CONTAINING PROTEIN 1-LIKE"/>
    <property type="match status" value="1"/>
</dbReference>
<accession>A0A9F5N7A5</accession>
<dbReference type="OrthoDB" id="3046016at2759"/>
<dbReference type="InterPro" id="IPR052267">
    <property type="entry name" value="N-DRC_Component"/>
</dbReference>
<dbReference type="RefSeq" id="XP_025032663.1">
    <property type="nucleotide sequence ID" value="XM_025176895.1"/>
</dbReference>
<protein>
    <submittedName>
        <fullName evidence="3">IQ and AAA domain-containing protein 1-like</fullName>
    </submittedName>
</protein>
<gene>
    <name evidence="3" type="primary">LOC103068128</name>
</gene>
<reference evidence="3" key="1">
    <citation type="submission" date="2025-08" db="UniProtKB">
        <authorList>
            <consortium name="RefSeq"/>
        </authorList>
    </citation>
    <scope>IDENTIFICATION</scope>
    <source>
        <tissue evidence="3">Liver</tissue>
    </source>
</reference>
<dbReference type="KEGG" id="pbi:103068128"/>
<keyword evidence="2" id="KW-1185">Reference proteome</keyword>
<proteinExistence type="predicted"/>
<feature type="region of interest" description="Disordered" evidence="1">
    <location>
        <begin position="1"/>
        <end position="65"/>
    </location>
</feature>
<dbReference type="AlphaFoldDB" id="A0A9F5N7A5"/>
<dbReference type="PANTHER" id="PTHR14690">
    <property type="entry name" value="IQ MOTIF CONTAINING WITH AAA DOMAIN 1"/>
    <property type="match status" value="1"/>
</dbReference>
<dbReference type="GeneID" id="103068128"/>